<reference evidence="1 2" key="1">
    <citation type="journal article" date="2010" name="Science">
        <title>Genomic comparison of the ants Camponotus floridanus and Harpegnathos saltator.</title>
        <authorList>
            <person name="Bonasio R."/>
            <person name="Zhang G."/>
            <person name="Ye C."/>
            <person name="Mutti N.S."/>
            <person name="Fang X."/>
            <person name="Qin N."/>
            <person name="Donahue G."/>
            <person name="Yang P."/>
            <person name="Li Q."/>
            <person name="Li C."/>
            <person name="Zhang P."/>
            <person name="Huang Z."/>
            <person name="Berger S.L."/>
            <person name="Reinberg D."/>
            <person name="Wang J."/>
            <person name="Liebig J."/>
        </authorList>
    </citation>
    <scope>NUCLEOTIDE SEQUENCE [LARGE SCALE GENOMIC DNA]</scope>
    <source>
        <strain evidence="2">C129</strain>
    </source>
</reference>
<dbReference type="Proteomes" id="UP000000311">
    <property type="component" value="Unassembled WGS sequence"/>
</dbReference>
<gene>
    <name evidence="1" type="ORF">EAG_08999</name>
</gene>
<dbReference type="EMBL" id="GL441834">
    <property type="protein sequence ID" value="EFN64188.1"/>
    <property type="molecule type" value="Genomic_DNA"/>
</dbReference>
<evidence type="ECO:0000313" key="2">
    <source>
        <dbReference type="Proteomes" id="UP000000311"/>
    </source>
</evidence>
<proteinExistence type="predicted"/>
<protein>
    <submittedName>
        <fullName evidence="1">Uncharacterized protein</fullName>
    </submittedName>
</protein>
<organism evidence="2">
    <name type="scientific">Camponotus floridanus</name>
    <name type="common">Florida carpenter ant</name>
    <dbReference type="NCBI Taxonomy" id="104421"/>
    <lineage>
        <taxon>Eukaryota</taxon>
        <taxon>Metazoa</taxon>
        <taxon>Ecdysozoa</taxon>
        <taxon>Arthropoda</taxon>
        <taxon>Hexapoda</taxon>
        <taxon>Insecta</taxon>
        <taxon>Pterygota</taxon>
        <taxon>Neoptera</taxon>
        <taxon>Endopterygota</taxon>
        <taxon>Hymenoptera</taxon>
        <taxon>Apocrita</taxon>
        <taxon>Aculeata</taxon>
        <taxon>Formicoidea</taxon>
        <taxon>Formicidae</taxon>
        <taxon>Formicinae</taxon>
        <taxon>Camponotus</taxon>
    </lineage>
</organism>
<evidence type="ECO:0000313" key="1">
    <source>
        <dbReference type="EMBL" id="EFN64188.1"/>
    </source>
</evidence>
<accession>E2AQS6</accession>
<sequence>MGGDSETKLLRPERDSGRILLLLQCLGDTLCKSCISYLCVVEALEEKGDDRGGMQPLFYRRSVGFEVPSSGRECRCFICCGPREERKRPGNDTADRWWARGREVGWIMGRGEIEADKAVRDGTVVAAAAVAARKVVLSIDRTAAAATAAATIFPARSSRPESPRAELSTLENVRWLTRRDETGGFGVRGSATAMNNSWPAFPHTARTWLFSERGRTQESVDNDLLIRLSDDLKTSCHVFEEPCRSQGWRRPEGAHVRYVNAGMRLASLQASHLSSRSLDTCCEGCNPH</sequence>
<name>E2AQS6_CAMFO</name>
<dbReference type="AlphaFoldDB" id="E2AQS6"/>
<dbReference type="InParanoid" id="E2AQS6"/>
<keyword evidence="2" id="KW-1185">Reference proteome</keyword>